<accession>A0A4Y7T8Q5</accession>
<dbReference type="GO" id="GO:0005198">
    <property type="term" value="F:structural molecule activity"/>
    <property type="evidence" value="ECO:0007669"/>
    <property type="project" value="InterPro"/>
</dbReference>
<dbReference type="STRING" id="71717.A0A4Y7T8Q5"/>
<protein>
    <submittedName>
        <fullName evidence="1">Uncharacterized protein</fullName>
    </submittedName>
</protein>
<dbReference type="OrthoDB" id="3067824at2759"/>
<reference evidence="1 2" key="1">
    <citation type="journal article" date="2019" name="Nat. Ecol. Evol.">
        <title>Megaphylogeny resolves global patterns of mushroom evolution.</title>
        <authorList>
            <person name="Varga T."/>
            <person name="Krizsan K."/>
            <person name="Foldi C."/>
            <person name="Dima B."/>
            <person name="Sanchez-Garcia M."/>
            <person name="Sanchez-Ramirez S."/>
            <person name="Szollosi G.J."/>
            <person name="Szarkandi J.G."/>
            <person name="Papp V."/>
            <person name="Albert L."/>
            <person name="Andreopoulos W."/>
            <person name="Angelini C."/>
            <person name="Antonin V."/>
            <person name="Barry K.W."/>
            <person name="Bougher N.L."/>
            <person name="Buchanan P."/>
            <person name="Buyck B."/>
            <person name="Bense V."/>
            <person name="Catcheside P."/>
            <person name="Chovatia M."/>
            <person name="Cooper J."/>
            <person name="Damon W."/>
            <person name="Desjardin D."/>
            <person name="Finy P."/>
            <person name="Geml J."/>
            <person name="Haridas S."/>
            <person name="Hughes K."/>
            <person name="Justo A."/>
            <person name="Karasinski D."/>
            <person name="Kautmanova I."/>
            <person name="Kiss B."/>
            <person name="Kocsube S."/>
            <person name="Kotiranta H."/>
            <person name="LaButti K.M."/>
            <person name="Lechner B.E."/>
            <person name="Liimatainen K."/>
            <person name="Lipzen A."/>
            <person name="Lukacs Z."/>
            <person name="Mihaltcheva S."/>
            <person name="Morgado L.N."/>
            <person name="Niskanen T."/>
            <person name="Noordeloos M.E."/>
            <person name="Ohm R.A."/>
            <person name="Ortiz-Santana B."/>
            <person name="Ovrebo C."/>
            <person name="Racz N."/>
            <person name="Riley R."/>
            <person name="Savchenko A."/>
            <person name="Shiryaev A."/>
            <person name="Soop K."/>
            <person name="Spirin V."/>
            <person name="Szebenyi C."/>
            <person name="Tomsovsky M."/>
            <person name="Tulloss R.E."/>
            <person name="Uehling J."/>
            <person name="Grigoriev I.V."/>
            <person name="Vagvolgyi C."/>
            <person name="Papp T."/>
            <person name="Martin F.M."/>
            <person name="Miettinen O."/>
            <person name="Hibbett D.S."/>
            <person name="Nagy L.G."/>
        </authorList>
    </citation>
    <scope>NUCLEOTIDE SEQUENCE [LARGE SCALE GENOMIC DNA]</scope>
    <source>
        <strain evidence="1 2">FP101781</strain>
    </source>
</reference>
<keyword evidence="2" id="KW-1185">Reference proteome</keyword>
<organism evidence="1 2">
    <name type="scientific">Coprinellus micaceus</name>
    <name type="common">Glistening ink-cap mushroom</name>
    <name type="synonym">Coprinus micaceus</name>
    <dbReference type="NCBI Taxonomy" id="71717"/>
    <lineage>
        <taxon>Eukaryota</taxon>
        <taxon>Fungi</taxon>
        <taxon>Dikarya</taxon>
        <taxon>Basidiomycota</taxon>
        <taxon>Agaricomycotina</taxon>
        <taxon>Agaricomycetes</taxon>
        <taxon>Agaricomycetidae</taxon>
        <taxon>Agaricales</taxon>
        <taxon>Agaricineae</taxon>
        <taxon>Psathyrellaceae</taxon>
        <taxon>Coprinellus</taxon>
    </lineage>
</organism>
<dbReference type="InterPro" id="IPR016025">
    <property type="entry name" value="Clathrin_H-chain_N"/>
</dbReference>
<evidence type="ECO:0000313" key="1">
    <source>
        <dbReference type="EMBL" id="TEB30533.1"/>
    </source>
</evidence>
<dbReference type="EMBL" id="QPFP01000022">
    <property type="protein sequence ID" value="TEB30533.1"/>
    <property type="molecule type" value="Genomic_DNA"/>
</dbReference>
<dbReference type="Proteomes" id="UP000298030">
    <property type="component" value="Unassembled WGS sequence"/>
</dbReference>
<dbReference type="GO" id="GO:0030130">
    <property type="term" value="C:clathrin coat of trans-Golgi network vesicle"/>
    <property type="evidence" value="ECO:0007669"/>
    <property type="project" value="InterPro"/>
</dbReference>
<dbReference type="GO" id="GO:0006886">
    <property type="term" value="P:intracellular protein transport"/>
    <property type="evidence" value="ECO:0007669"/>
    <property type="project" value="InterPro"/>
</dbReference>
<dbReference type="SUPFAM" id="SSF50989">
    <property type="entry name" value="Clathrin heavy-chain terminal domain"/>
    <property type="match status" value="1"/>
</dbReference>
<comment type="caution">
    <text evidence="1">The sequence shown here is derived from an EMBL/GenBank/DDBJ whole genome shotgun (WGS) entry which is preliminary data.</text>
</comment>
<dbReference type="GO" id="GO:0030132">
    <property type="term" value="C:clathrin coat of coated pit"/>
    <property type="evidence" value="ECO:0007669"/>
    <property type="project" value="InterPro"/>
</dbReference>
<dbReference type="Gene3D" id="2.130.10.110">
    <property type="entry name" value="Clathrin heavy-chain terminal domain"/>
    <property type="match status" value="1"/>
</dbReference>
<sequence length="374" mass="42313">MVDEYARWMLHIVEINHSTPGLPYTKNDNVFKFFLPDAMQVSKEHGIVYMITKFGFIHLYYLESATHGMIGVNKKGQVLSGNINYQMIIPYILNTINDTDFAFEPASRANLPPRPPRLQLTLLGAAAVIESFNWALQTTDVATPKELDVVRGWITQYFPKYKNSLYLRLPQSVSYLKITNVPEYRVGSNLTSPVDINAAFAASPLREVYFPTGNPRIIQESPTSTSVLVFFNVWDSQSRARAAVLNNKRINILGCTCNIHTTDHQPGGPFCTNCTQWGHPASACCQRRRCPICSGPHSREEHCDHAQCCKGHPKNKPHPIPPTPEGHLCPHIFRCPNCRKEGHPADSQCCDFWRAHWDRAKIDTLYAKYGTKDN</sequence>
<proteinExistence type="predicted"/>
<dbReference type="GO" id="GO:0016192">
    <property type="term" value="P:vesicle-mediated transport"/>
    <property type="evidence" value="ECO:0007669"/>
    <property type="project" value="InterPro"/>
</dbReference>
<evidence type="ECO:0000313" key="2">
    <source>
        <dbReference type="Proteomes" id="UP000298030"/>
    </source>
</evidence>
<gene>
    <name evidence="1" type="ORF">FA13DRAFT_1792104</name>
</gene>
<dbReference type="AlphaFoldDB" id="A0A4Y7T8Q5"/>
<name>A0A4Y7T8Q5_COPMI</name>